<protein>
    <recommendedName>
        <fullName evidence="2">Curli production assembly/transport component CsgE</fullName>
    </recommendedName>
</protein>
<keyword evidence="3" id="KW-0732">Signal</keyword>
<name>A0ABV2TSB9_9FLAO</name>
<evidence type="ECO:0000256" key="2">
    <source>
        <dbReference type="ARBA" id="ARBA00014024"/>
    </source>
</evidence>
<organism evidence="4 5">
    <name type="scientific">Sediminicola luteus</name>
    <dbReference type="NCBI Taxonomy" id="319238"/>
    <lineage>
        <taxon>Bacteria</taxon>
        <taxon>Pseudomonadati</taxon>
        <taxon>Bacteroidota</taxon>
        <taxon>Flavobacteriia</taxon>
        <taxon>Flavobacteriales</taxon>
        <taxon>Flavobacteriaceae</taxon>
        <taxon>Sediminicola</taxon>
    </lineage>
</organism>
<dbReference type="Gene3D" id="2.60.40.2420">
    <property type="match status" value="1"/>
</dbReference>
<dbReference type="EMBL" id="JBEWYP010000001">
    <property type="protein sequence ID" value="MET7028163.1"/>
    <property type="molecule type" value="Genomic_DNA"/>
</dbReference>
<proteinExistence type="predicted"/>
<reference evidence="4 5" key="1">
    <citation type="submission" date="2024-07" db="EMBL/GenBank/DDBJ databases">
        <title>The genome sequence of type strain Sediminicola luteus GDMCC 1.2596T.</title>
        <authorList>
            <person name="Liu Y."/>
        </authorList>
    </citation>
    <scope>NUCLEOTIDE SEQUENCE [LARGE SCALE GENOMIC DNA]</scope>
    <source>
        <strain evidence="4 5">GDMCC 1.2596</strain>
    </source>
</reference>
<dbReference type="Pfam" id="PF10627">
    <property type="entry name" value="CsgE"/>
    <property type="match status" value="1"/>
</dbReference>
<evidence type="ECO:0000313" key="5">
    <source>
        <dbReference type="Proteomes" id="UP001549773"/>
    </source>
</evidence>
<evidence type="ECO:0000256" key="1">
    <source>
        <dbReference type="ARBA" id="ARBA00003989"/>
    </source>
</evidence>
<dbReference type="InterPro" id="IPR018900">
    <property type="entry name" value="Curli_CsgE"/>
</dbReference>
<evidence type="ECO:0000313" key="4">
    <source>
        <dbReference type="EMBL" id="MET7028163.1"/>
    </source>
</evidence>
<sequence length="244" mass="27806">MGFLCFGLMGQFYNKEVVAEIEVVQNSEFYTFKATAENSTPSDLNLRYDFMVFKKDNGGNTAKSSQVDRFFLNANQKTILSTITINYGVRDNIVLVLVIYDEKDKPIGQDRLELPLGGQTPVDKLKAPPATVNSEDQAKPNDGFVLGGLVVENTITKAGRDFYRYFYSDYFNRGIKSAVNIEIDEVPGRGRTTLVSVKVDDKLVWQFFSQPRKDFLKKMAGVAMQRTIMQLQRMQQQKEQLTRY</sequence>
<accession>A0ABV2TSB9</accession>
<dbReference type="RefSeq" id="WP_354617025.1">
    <property type="nucleotide sequence ID" value="NZ_JBEWYP010000001.1"/>
</dbReference>
<keyword evidence="5" id="KW-1185">Reference proteome</keyword>
<comment type="function">
    <text evidence="1">May be involved in the biogenesis of curli organelles.</text>
</comment>
<dbReference type="InterPro" id="IPR053722">
    <property type="entry name" value="Curli_assembly_CsgC/AgfC"/>
</dbReference>
<comment type="caution">
    <text evidence="4">The sequence shown here is derived from an EMBL/GenBank/DDBJ whole genome shotgun (WGS) entry which is preliminary data.</text>
</comment>
<evidence type="ECO:0000256" key="3">
    <source>
        <dbReference type="ARBA" id="ARBA00022729"/>
    </source>
</evidence>
<dbReference type="Proteomes" id="UP001549773">
    <property type="component" value="Unassembled WGS sequence"/>
</dbReference>
<gene>
    <name evidence="4" type="ORF">ABXZ32_02080</name>
</gene>